<dbReference type="EMBL" id="JBBDHD010000223">
    <property type="protein sequence ID" value="MFH7600414.1"/>
    <property type="molecule type" value="Genomic_DNA"/>
</dbReference>
<keyword evidence="2" id="KW-1185">Reference proteome</keyword>
<gene>
    <name evidence="1" type="ORF">WDV06_35735</name>
</gene>
<proteinExistence type="predicted"/>
<name>A0ABW7PPS3_9ACTN</name>
<protein>
    <submittedName>
        <fullName evidence="1">Uncharacterized protein</fullName>
    </submittedName>
</protein>
<dbReference type="Proteomes" id="UP001610631">
    <property type="component" value="Unassembled WGS sequence"/>
</dbReference>
<organism evidence="1 2">
    <name type="scientific">Streptomyces racemochromogenes</name>
    <dbReference type="NCBI Taxonomy" id="67353"/>
    <lineage>
        <taxon>Bacteria</taxon>
        <taxon>Bacillati</taxon>
        <taxon>Actinomycetota</taxon>
        <taxon>Actinomycetes</taxon>
        <taxon>Kitasatosporales</taxon>
        <taxon>Streptomycetaceae</taxon>
        <taxon>Streptomyces</taxon>
    </lineage>
</organism>
<evidence type="ECO:0000313" key="2">
    <source>
        <dbReference type="Proteomes" id="UP001610631"/>
    </source>
</evidence>
<reference evidence="1 2" key="1">
    <citation type="submission" date="2024-03" db="EMBL/GenBank/DDBJ databases">
        <title>Whole genome sequencing of Streptomyces racemochromogenes, to identify antimicrobial biosynthetic gene clusters.</title>
        <authorList>
            <person name="Suryawanshi P."/>
            <person name="Krishnaraj P.U."/>
            <person name="Arun Y.P."/>
            <person name="Suryawanshi M.P."/>
            <person name="Rakshit O."/>
        </authorList>
    </citation>
    <scope>NUCLEOTIDE SEQUENCE [LARGE SCALE GENOMIC DNA]</scope>
    <source>
        <strain evidence="1 2">AUDT626</strain>
    </source>
</reference>
<evidence type="ECO:0000313" key="1">
    <source>
        <dbReference type="EMBL" id="MFH7600414.1"/>
    </source>
</evidence>
<accession>A0ABW7PPS3</accession>
<sequence>MAAGLVQDAVRPRPHRVGVPLGFLAQRPRVLLRLRPQLRSLAPEGFRGFLAAVVFERGGEQVRDLGGAPRPVGRLLGEQPHDEISDGGRHVGRPFGQRRRCLPDVLLHHRPGVGFLERECPGQPLVEQAAQAVEVGAEVHRLPPRLFGRHVRGGSDRLTGPAPTRPRQLVEHLRDAEVGQFDHAGAGEQYVGRFDVAVDDVAPVRGGEGLGDLGTPVHHVVPGQRARPGEDPGQIRAVDAFHDQEQQPLASSSPVLAAVVNGDHVGVVEARGGAGLVREAPFRVGRPVFHPDQFDGDVPLQPRVEGLPDLSPATHARQVQQLVSAVQFQPLHGAPSRRACRRSSEYAAGAVSPASAFGRMSGGGEGAHP</sequence>
<comment type="caution">
    <text evidence="1">The sequence shown here is derived from an EMBL/GenBank/DDBJ whole genome shotgun (WGS) entry which is preliminary data.</text>
</comment>